<evidence type="ECO:0000256" key="1">
    <source>
        <dbReference type="ARBA" id="ARBA00004167"/>
    </source>
</evidence>
<dbReference type="PANTHER" id="PTHR48043">
    <property type="entry name" value="EG:EG0003.4 PROTEIN-RELATED"/>
    <property type="match status" value="1"/>
</dbReference>
<dbReference type="AlphaFoldDB" id="A0A9P1IXE8"/>
<comment type="subcellular location">
    <subcellularLocation>
        <location evidence="1">Membrane</location>
        <topology evidence="1">Single-pass membrane protein</topology>
    </subcellularLocation>
</comment>
<dbReference type="EC" id="2.4.1.17" evidence="3"/>
<dbReference type="PROSITE" id="PS00375">
    <property type="entry name" value="UDPGT"/>
    <property type="match status" value="1"/>
</dbReference>
<evidence type="ECO:0000256" key="7">
    <source>
        <dbReference type="ARBA" id="ARBA00022729"/>
    </source>
</evidence>
<organism evidence="13 14">
    <name type="scientific">Caenorhabditis angaria</name>
    <dbReference type="NCBI Taxonomy" id="860376"/>
    <lineage>
        <taxon>Eukaryota</taxon>
        <taxon>Metazoa</taxon>
        <taxon>Ecdysozoa</taxon>
        <taxon>Nematoda</taxon>
        <taxon>Chromadorea</taxon>
        <taxon>Rhabditida</taxon>
        <taxon>Rhabditina</taxon>
        <taxon>Rhabditomorpha</taxon>
        <taxon>Rhabditoidea</taxon>
        <taxon>Rhabditidae</taxon>
        <taxon>Peloderinae</taxon>
        <taxon>Caenorhabditis</taxon>
    </lineage>
</organism>
<feature type="chain" id="PRO_5040467264" description="glucuronosyltransferase" evidence="12">
    <location>
        <begin position="19"/>
        <end position="1044"/>
    </location>
</feature>
<keyword evidence="7 12" id="KW-0732">Signal</keyword>
<comment type="caution">
    <text evidence="13">The sequence shown here is derived from an EMBL/GenBank/DDBJ whole genome shotgun (WGS) entry which is preliminary data.</text>
</comment>
<keyword evidence="8 11" id="KW-1133">Transmembrane helix</keyword>
<keyword evidence="14" id="KW-1185">Reference proteome</keyword>
<evidence type="ECO:0000256" key="5">
    <source>
        <dbReference type="ARBA" id="ARBA00022679"/>
    </source>
</evidence>
<dbReference type="EMBL" id="CANHGI010000005">
    <property type="protein sequence ID" value="CAI5452865.1"/>
    <property type="molecule type" value="Genomic_DNA"/>
</dbReference>
<dbReference type="PANTHER" id="PTHR48043:SF23">
    <property type="entry name" value="UDP-GLUCURONOSYLTRANSFERASE"/>
    <property type="match status" value="1"/>
</dbReference>
<reference evidence="13" key="1">
    <citation type="submission" date="2022-11" db="EMBL/GenBank/DDBJ databases">
        <authorList>
            <person name="Kikuchi T."/>
        </authorList>
    </citation>
    <scope>NUCLEOTIDE SEQUENCE</scope>
    <source>
        <strain evidence="13">PS1010</strain>
    </source>
</reference>
<evidence type="ECO:0000256" key="11">
    <source>
        <dbReference type="SAM" id="Phobius"/>
    </source>
</evidence>
<comment type="similarity">
    <text evidence="2">Belongs to the UDP-glycosyltransferase family.</text>
</comment>
<evidence type="ECO:0000313" key="13">
    <source>
        <dbReference type="EMBL" id="CAI5452865.1"/>
    </source>
</evidence>
<dbReference type="Proteomes" id="UP001152747">
    <property type="component" value="Unassembled WGS sequence"/>
</dbReference>
<evidence type="ECO:0000256" key="4">
    <source>
        <dbReference type="ARBA" id="ARBA00022676"/>
    </source>
</evidence>
<evidence type="ECO:0000256" key="9">
    <source>
        <dbReference type="ARBA" id="ARBA00023136"/>
    </source>
</evidence>
<gene>
    <name evidence="13" type="ORF">CAMP_LOCUS15502</name>
</gene>
<protein>
    <recommendedName>
        <fullName evidence="3">glucuronosyltransferase</fullName>
        <ecNumber evidence="3">2.4.1.17</ecNumber>
    </recommendedName>
</protein>
<comment type="catalytic activity">
    <reaction evidence="10">
        <text>glucuronate acceptor + UDP-alpha-D-glucuronate = acceptor beta-D-glucuronoside + UDP + H(+)</text>
        <dbReference type="Rhea" id="RHEA:21032"/>
        <dbReference type="ChEBI" id="CHEBI:15378"/>
        <dbReference type="ChEBI" id="CHEBI:58052"/>
        <dbReference type="ChEBI" id="CHEBI:58223"/>
        <dbReference type="ChEBI" id="CHEBI:132367"/>
        <dbReference type="ChEBI" id="CHEBI:132368"/>
        <dbReference type="EC" id="2.4.1.17"/>
    </reaction>
</comment>
<dbReference type="CDD" id="cd03784">
    <property type="entry name" value="GT1_Gtf-like"/>
    <property type="match status" value="2"/>
</dbReference>
<dbReference type="FunFam" id="3.40.50.2000:FF:000038">
    <property type="entry name" value="UDP-GlucuronosylTransferase"/>
    <property type="match status" value="2"/>
</dbReference>
<evidence type="ECO:0000256" key="12">
    <source>
        <dbReference type="SAM" id="SignalP"/>
    </source>
</evidence>
<dbReference type="GO" id="GO:0015020">
    <property type="term" value="F:glucuronosyltransferase activity"/>
    <property type="evidence" value="ECO:0007669"/>
    <property type="project" value="UniProtKB-EC"/>
</dbReference>
<keyword evidence="6 11" id="KW-0812">Transmembrane</keyword>
<dbReference type="InterPro" id="IPR002213">
    <property type="entry name" value="UDP_glucos_trans"/>
</dbReference>
<name>A0A9P1IXE8_9PELO</name>
<feature type="signal peptide" evidence="12">
    <location>
        <begin position="1"/>
        <end position="18"/>
    </location>
</feature>
<proteinExistence type="inferred from homology"/>
<feature type="transmembrane region" description="Helical" evidence="11">
    <location>
        <begin position="487"/>
        <end position="511"/>
    </location>
</feature>
<accession>A0A9P1IXE8</accession>
<sequence>MLMKFYSTFFLFIQLCDAYKVLVFNPAFGASHSNFLGKISDILIDAGNDVTMLIPIQFDSKKYLVGSKKVKNIIRIEQDPRSFELLHTSGAEKMMLQQVWTMSTNPLEMLPMMQKMTTASAYQCEFMMKKTDMVSKLREEQFDLAMGESISICGFELFERIGVKSVINVDSVLFLDQMKYMLGEPSSSSYFPGLFGSNTDEMTLKQRMENLAGKLFSYYFVQSRYSKELAILNISRSYESYFDKTAFNFINSNPYLDYPSPKLPKTVFVGGMQVNTDRKQVKLSEEWNDVLNARNTTVLVSFGSIALSCDMPQKYKESLIRVFESMPETTFIWKYEIENATLVDHLPNVKLTTWMPQNDLLADERLTLFVTHGGLGSSIELAYQGKPAIVIPIMGDQTRNSNMLKRHGGVIDLQKEQFSQPEVIREAILTILNDPIYSQNAKKLARILQTQPNQPKDTVLKHCDFAVKFGSLDTLNSKGRLLNFVQFYSIDIVLILIIILLLILVTIFLILKSFLRILRKLFTRKICIALCDSYKVLVFNPAFGASHSNFLGKISDILIDAGNDVTMVIPTYMDSKKGYVGSKKVEKIIRIGQDPRALQMMREGGAEEIMKKQIWKLGSDMMMFLPMIKNFTICSGYQCEYIMAQTEIIENLKNQHFDLAIIESLYICGFAFLEKIGVKNVINAESILYQDTLKYVLGEPASTSYYPGLFSPQTDNMGIVDRMKNTAGLMFSYYFTIARYNAELEAINSTRTWFYYLDNIAFNMVNSNPYLDYPSPVLPKTVFIGGMQVNTDRKQTKLSKEWDDVLNLRKTTVLVSFGSNAYSSDMPDEFKAAFIKVFESMPETTFIWKYEIENATLVDHLPNVKLTTWMPQNDLLADERLTLFVTHGGLGSSVELAYQGKPSVVIPLMADQPRNAHMLTRHGGAVQLDKQQLSDSEAIRKAITTVLNNPKISENAKRLSTILQSQPNKPKEVVLKHCNFAVEFGPLETLNSKGRLLNFFQFHSIDIIAILIFAVLVIFFILHLIIKLIYRLFKKLFSTKTKTD</sequence>
<evidence type="ECO:0000256" key="2">
    <source>
        <dbReference type="ARBA" id="ARBA00009995"/>
    </source>
</evidence>
<keyword evidence="4" id="KW-0328">Glycosyltransferase</keyword>
<keyword evidence="9 11" id="KW-0472">Membrane</keyword>
<dbReference type="Pfam" id="PF00201">
    <property type="entry name" value="UDPGT"/>
    <property type="match status" value="2"/>
</dbReference>
<dbReference type="GO" id="GO:0016020">
    <property type="term" value="C:membrane"/>
    <property type="evidence" value="ECO:0007669"/>
    <property type="project" value="UniProtKB-SubCell"/>
</dbReference>
<dbReference type="InterPro" id="IPR035595">
    <property type="entry name" value="UDP_glycos_trans_CS"/>
</dbReference>
<evidence type="ECO:0000256" key="10">
    <source>
        <dbReference type="ARBA" id="ARBA00047475"/>
    </source>
</evidence>
<evidence type="ECO:0000256" key="6">
    <source>
        <dbReference type="ARBA" id="ARBA00022692"/>
    </source>
</evidence>
<dbReference type="InterPro" id="IPR050271">
    <property type="entry name" value="UDP-glycosyltransferase"/>
</dbReference>
<feature type="transmembrane region" description="Helical" evidence="11">
    <location>
        <begin position="1005"/>
        <end position="1030"/>
    </location>
</feature>
<dbReference type="Gene3D" id="3.40.50.2000">
    <property type="entry name" value="Glycogen Phosphorylase B"/>
    <property type="match status" value="2"/>
</dbReference>
<dbReference type="SUPFAM" id="SSF53756">
    <property type="entry name" value="UDP-Glycosyltransferase/glycogen phosphorylase"/>
    <property type="match status" value="2"/>
</dbReference>
<dbReference type="OrthoDB" id="5835829at2759"/>
<keyword evidence="5" id="KW-0808">Transferase</keyword>
<evidence type="ECO:0000313" key="14">
    <source>
        <dbReference type="Proteomes" id="UP001152747"/>
    </source>
</evidence>
<evidence type="ECO:0000256" key="8">
    <source>
        <dbReference type="ARBA" id="ARBA00022989"/>
    </source>
</evidence>
<evidence type="ECO:0000256" key="3">
    <source>
        <dbReference type="ARBA" id="ARBA00012544"/>
    </source>
</evidence>